<dbReference type="Gene3D" id="3.40.30.10">
    <property type="entry name" value="Glutaredoxin"/>
    <property type="match status" value="1"/>
</dbReference>
<dbReference type="Gene3D" id="1.20.1050.10">
    <property type="match status" value="1"/>
</dbReference>
<feature type="domain" description="Glutathione S-transferase UstS-like C-terminal" evidence="2">
    <location>
        <begin position="117"/>
        <end position="225"/>
    </location>
</feature>
<sequence length="243" mass="27869">MSSSKVVLFDLPSQQGTAWSLNPFKTRMILNYKKIDYVTEWIEYPDVAPKLKSFGIPPNPEDAPGRFTDYSIPAIKYADGTYQMDSWPIAQSLEKQYPTPSLHLDDPIVIKIRDHVKDMLTPLRDLVIPKIPRVILNKQSAGYFLETREQSFGKPLEQVEKDADVEKCWEDAKAPAKETGDLLRKNGGPFFLGETVSYADLIFVSMLEFFKRVDEDVFKRYMALDEAFPKVYSACEPWLAKQD</sequence>
<proteinExistence type="predicted"/>
<dbReference type="EMBL" id="CP089274">
    <property type="protein sequence ID" value="USP74187.1"/>
    <property type="molecule type" value="Genomic_DNA"/>
</dbReference>
<dbReference type="SUPFAM" id="SSF47616">
    <property type="entry name" value="GST C-terminal domain-like"/>
    <property type="match status" value="1"/>
</dbReference>
<dbReference type="InterPro" id="IPR004045">
    <property type="entry name" value="Glutathione_S-Trfase_N"/>
</dbReference>
<dbReference type="InterPro" id="IPR054416">
    <property type="entry name" value="GST_UstS-like_C"/>
</dbReference>
<name>A0A9Q8Z158_CURCL</name>
<dbReference type="InterPro" id="IPR036249">
    <property type="entry name" value="Thioredoxin-like_sf"/>
</dbReference>
<dbReference type="AlphaFoldDB" id="A0A9Q8Z158"/>
<dbReference type="Proteomes" id="UP001056012">
    <property type="component" value="Chromosome 1"/>
</dbReference>
<dbReference type="CDD" id="cd00299">
    <property type="entry name" value="GST_C_family"/>
    <property type="match status" value="1"/>
</dbReference>
<accession>A0A9Q8Z158</accession>
<organism evidence="3 4">
    <name type="scientific">Curvularia clavata</name>
    <dbReference type="NCBI Taxonomy" id="95742"/>
    <lineage>
        <taxon>Eukaryota</taxon>
        <taxon>Fungi</taxon>
        <taxon>Dikarya</taxon>
        <taxon>Ascomycota</taxon>
        <taxon>Pezizomycotina</taxon>
        <taxon>Dothideomycetes</taxon>
        <taxon>Pleosporomycetidae</taxon>
        <taxon>Pleosporales</taxon>
        <taxon>Pleosporineae</taxon>
        <taxon>Pleosporaceae</taxon>
        <taxon>Curvularia</taxon>
    </lineage>
</organism>
<evidence type="ECO:0000259" key="2">
    <source>
        <dbReference type="Pfam" id="PF22041"/>
    </source>
</evidence>
<dbReference type="InterPro" id="IPR036282">
    <property type="entry name" value="Glutathione-S-Trfase_C_sf"/>
</dbReference>
<evidence type="ECO:0000313" key="4">
    <source>
        <dbReference type="Proteomes" id="UP001056012"/>
    </source>
</evidence>
<reference evidence="3" key="1">
    <citation type="submission" date="2021-12" db="EMBL/GenBank/DDBJ databases">
        <title>Curvularia clavata genome.</title>
        <authorList>
            <person name="Cao Y."/>
        </authorList>
    </citation>
    <scope>NUCLEOTIDE SEQUENCE</scope>
    <source>
        <strain evidence="3">Yc1106</strain>
    </source>
</reference>
<protein>
    <submittedName>
        <fullName evidence="3">Glutathione s-transferase</fullName>
    </submittedName>
</protein>
<dbReference type="OrthoDB" id="4951845at2759"/>
<evidence type="ECO:0000259" key="1">
    <source>
        <dbReference type="Pfam" id="PF13409"/>
    </source>
</evidence>
<evidence type="ECO:0000313" key="3">
    <source>
        <dbReference type="EMBL" id="USP74187.1"/>
    </source>
</evidence>
<dbReference type="Pfam" id="PF22041">
    <property type="entry name" value="GST_C_7"/>
    <property type="match status" value="1"/>
</dbReference>
<feature type="domain" description="GST N-terminal" evidence="1">
    <location>
        <begin position="19"/>
        <end position="96"/>
    </location>
</feature>
<dbReference type="Pfam" id="PF13409">
    <property type="entry name" value="GST_N_2"/>
    <property type="match status" value="1"/>
</dbReference>
<dbReference type="SUPFAM" id="SSF52833">
    <property type="entry name" value="Thioredoxin-like"/>
    <property type="match status" value="1"/>
</dbReference>
<keyword evidence="4" id="KW-1185">Reference proteome</keyword>
<gene>
    <name evidence="3" type="ORF">yc1106_01461</name>
</gene>
<dbReference type="VEuPathDB" id="FungiDB:yc1106_01461"/>